<dbReference type="InterPro" id="IPR003734">
    <property type="entry name" value="DUF155"/>
</dbReference>
<evidence type="ECO:0000259" key="2">
    <source>
        <dbReference type="Pfam" id="PF02582"/>
    </source>
</evidence>
<keyword evidence="1" id="KW-0472">Membrane</keyword>
<evidence type="ECO:0000313" key="4">
    <source>
        <dbReference type="Proteomes" id="UP001596997"/>
    </source>
</evidence>
<comment type="caution">
    <text evidence="3">The sequence shown here is derived from an EMBL/GenBank/DDBJ whole genome shotgun (WGS) entry which is preliminary data.</text>
</comment>
<feature type="transmembrane region" description="Helical" evidence="1">
    <location>
        <begin position="237"/>
        <end position="255"/>
    </location>
</feature>
<evidence type="ECO:0000256" key="1">
    <source>
        <dbReference type="SAM" id="Phobius"/>
    </source>
</evidence>
<proteinExistence type="predicted"/>
<feature type="domain" description="DUF155" evidence="2">
    <location>
        <begin position="44"/>
        <end position="211"/>
    </location>
</feature>
<dbReference type="Pfam" id="PF02582">
    <property type="entry name" value="DUF155"/>
    <property type="match status" value="1"/>
</dbReference>
<reference evidence="4" key="1">
    <citation type="journal article" date="2019" name="Int. J. Syst. Evol. Microbiol.">
        <title>The Global Catalogue of Microorganisms (GCM) 10K type strain sequencing project: providing services to taxonomists for standard genome sequencing and annotation.</title>
        <authorList>
            <consortium name="The Broad Institute Genomics Platform"/>
            <consortium name="The Broad Institute Genome Sequencing Center for Infectious Disease"/>
            <person name="Wu L."/>
            <person name="Ma J."/>
        </authorList>
    </citation>
    <scope>NUCLEOTIDE SEQUENCE [LARGE SCALE GENOMIC DNA]</scope>
    <source>
        <strain evidence="4">CCUG 62114</strain>
    </source>
</reference>
<name>A0ABW3I2G4_9FLAO</name>
<gene>
    <name evidence="3" type="ORF">ACFQ1O_07195</name>
</gene>
<accession>A0ABW3I2G4</accession>
<keyword evidence="1" id="KW-1133">Transmembrane helix</keyword>
<dbReference type="EMBL" id="JBHTJM010000008">
    <property type="protein sequence ID" value="MFD0963787.1"/>
    <property type="molecule type" value="Genomic_DNA"/>
</dbReference>
<protein>
    <submittedName>
        <fullName evidence="3">RMD1 family protein</fullName>
    </submittedName>
</protein>
<keyword evidence="1" id="KW-0812">Transmembrane</keyword>
<dbReference type="PANTHER" id="PTHR16255">
    <property type="entry name" value="REQUIRED FOR MEIOTIC NUCLEAR DIVISION PROTEIN 1 HOMOLOG"/>
    <property type="match status" value="1"/>
</dbReference>
<dbReference type="RefSeq" id="WP_377714864.1">
    <property type="nucleotide sequence ID" value="NZ_JBHTJM010000008.1"/>
</dbReference>
<sequence length="258" mass="30446">MNKVVAYQIGSYLDLKLCTDILSLDPLFEDSDEVFYQKNEGEFIYAFQFGMISFFGISNQEIQTIISKLKRACKQYFDEKLKEELEVEINNANILVKFNKVIIPEINPEIIRLVMLYTSQSVALNRYGEITEKLIAETTKYTKYLELHGKLNISGNNLKKFIGRVLNIKNGILENLYIFDSPDIIWEDELLNQLDQKLKVTFDLKDRYRRLSHRIEIIKENLELFKDIMDHNESKKLEWIIILLILVEVIDMFIIKLM</sequence>
<keyword evidence="4" id="KW-1185">Reference proteome</keyword>
<evidence type="ECO:0000313" key="3">
    <source>
        <dbReference type="EMBL" id="MFD0963787.1"/>
    </source>
</evidence>
<dbReference type="Proteomes" id="UP001596997">
    <property type="component" value="Unassembled WGS sequence"/>
</dbReference>
<dbReference type="PANTHER" id="PTHR16255:SF6">
    <property type="entry name" value="PROTEIN RETARDED ROOT GROWTH-LIKE"/>
    <property type="match status" value="1"/>
</dbReference>
<dbReference type="InterPro" id="IPR051624">
    <property type="entry name" value="RMD1/Sad1-interacting"/>
</dbReference>
<organism evidence="3 4">
    <name type="scientific">Pseudofulvibacter geojedonensis</name>
    <dbReference type="NCBI Taxonomy" id="1123758"/>
    <lineage>
        <taxon>Bacteria</taxon>
        <taxon>Pseudomonadati</taxon>
        <taxon>Bacteroidota</taxon>
        <taxon>Flavobacteriia</taxon>
        <taxon>Flavobacteriales</taxon>
        <taxon>Flavobacteriaceae</taxon>
        <taxon>Pseudofulvibacter</taxon>
    </lineage>
</organism>